<protein>
    <submittedName>
        <fullName evidence="2">Uncharacterized protein</fullName>
    </submittedName>
</protein>
<keyword evidence="3" id="KW-1185">Reference proteome</keyword>
<evidence type="ECO:0000313" key="3">
    <source>
        <dbReference type="Proteomes" id="UP000815677"/>
    </source>
</evidence>
<gene>
    <name evidence="2" type="ORF">MCHLO_02850</name>
</gene>
<sequence length="123" mass="12988">MSSFALPCSRRSVGGARFSVVVVATSDDWTTGVVAASSAKRSRPCSEPQRSPVAFPLIPRRTVADGFAPVHQPRLAVLIGPSSRPLWALVPARPPHPGHPPPGTRTTDPPSASTVDFFRPEAA</sequence>
<reference evidence="2" key="1">
    <citation type="submission" date="2014-09" db="EMBL/GenBank/DDBJ databases">
        <title>Genome sequence of the luminous mushroom Mycena chlorophos for searching fungal bioluminescence genes.</title>
        <authorList>
            <person name="Tanaka Y."/>
            <person name="Kasuga D."/>
            <person name="Oba Y."/>
            <person name="Hase S."/>
            <person name="Sato K."/>
            <person name="Oba Y."/>
            <person name="Sakakibara Y."/>
        </authorList>
    </citation>
    <scope>NUCLEOTIDE SEQUENCE</scope>
</reference>
<evidence type="ECO:0000256" key="1">
    <source>
        <dbReference type="SAM" id="MobiDB-lite"/>
    </source>
</evidence>
<proteinExistence type="predicted"/>
<feature type="compositionally biased region" description="Pro residues" evidence="1">
    <location>
        <begin position="92"/>
        <end position="103"/>
    </location>
</feature>
<accession>A0ABQ0L495</accession>
<feature type="region of interest" description="Disordered" evidence="1">
    <location>
        <begin position="89"/>
        <end position="123"/>
    </location>
</feature>
<evidence type="ECO:0000313" key="2">
    <source>
        <dbReference type="EMBL" id="GAT45264.1"/>
    </source>
</evidence>
<name>A0ABQ0L495_MYCCL</name>
<dbReference type="EMBL" id="DF841028">
    <property type="protein sequence ID" value="GAT45264.1"/>
    <property type="molecule type" value="Genomic_DNA"/>
</dbReference>
<organism evidence="2 3">
    <name type="scientific">Mycena chlorophos</name>
    <name type="common">Agaric fungus</name>
    <name type="synonym">Agaricus chlorophos</name>
    <dbReference type="NCBI Taxonomy" id="658473"/>
    <lineage>
        <taxon>Eukaryota</taxon>
        <taxon>Fungi</taxon>
        <taxon>Dikarya</taxon>
        <taxon>Basidiomycota</taxon>
        <taxon>Agaricomycotina</taxon>
        <taxon>Agaricomycetes</taxon>
        <taxon>Agaricomycetidae</taxon>
        <taxon>Agaricales</taxon>
        <taxon>Marasmiineae</taxon>
        <taxon>Mycenaceae</taxon>
        <taxon>Mycena</taxon>
    </lineage>
</organism>
<dbReference type="Proteomes" id="UP000815677">
    <property type="component" value="Unassembled WGS sequence"/>
</dbReference>